<comment type="caution">
    <text evidence="2">The sequence shown here is derived from an EMBL/GenBank/DDBJ whole genome shotgun (WGS) entry which is preliminary data.</text>
</comment>
<dbReference type="Pfam" id="PF13650">
    <property type="entry name" value="Asp_protease_2"/>
    <property type="match status" value="1"/>
</dbReference>
<dbReference type="EMBL" id="MU839058">
    <property type="protein sequence ID" value="KAK1761642.1"/>
    <property type="molecule type" value="Genomic_DNA"/>
</dbReference>
<accession>A0AAJ0BPE3</accession>
<reference evidence="2" key="1">
    <citation type="submission" date="2023-06" db="EMBL/GenBank/DDBJ databases">
        <title>Genome-scale phylogeny and comparative genomics of the fungal order Sordariales.</title>
        <authorList>
            <consortium name="Lawrence Berkeley National Laboratory"/>
            <person name="Hensen N."/>
            <person name="Bonometti L."/>
            <person name="Westerberg I."/>
            <person name="Brannstrom I.O."/>
            <person name="Guillou S."/>
            <person name="Cros-Aarteil S."/>
            <person name="Calhoun S."/>
            <person name="Haridas S."/>
            <person name="Kuo A."/>
            <person name="Mondo S."/>
            <person name="Pangilinan J."/>
            <person name="Riley R."/>
            <person name="Labutti K."/>
            <person name="Andreopoulos B."/>
            <person name="Lipzen A."/>
            <person name="Chen C."/>
            <person name="Yanf M."/>
            <person name="Daum C."/>
            <person name="Ng V."/>
            <person name="Clum A."/>
            <person name="Steindorff A."/>
            <person name="Ohm R."/>
            <person name="Martin F."/>
            <person name="Silar P."/>
            <person name="Natvig D."/>
            <person name="Lalanne C."/>
            <person name="Gautier V."/>
            <person name="Ament-Velasquez S.L."/>
            <person name="Kruys A."/>
            <person name="Hutchinson M.I."/>
            <person name="Powell A.J."/>
            <person name="Barry K."/>
            <person name="Miller A.N."/>
            <person name="Grigoriev I.V."/>
            <person name="Debuchy R."/>
            <person name="Gladieux P."/>
            <person name="Thoren M.H."/>
            <person name="Johannesson H."/>
        </authorList>
    </citation>
    <scope>NUCLEOTIDE SEQUENCE</scope>
    <source>
        <strain evidence="2">8032-3</strain>
    </source>
</reference>
<name>A0AAJ0BPE3_9PEZI</name>
<protein>
    <submittedName>
        <fullName evidence="2">Uncharacterized protein</fullName>
    </submittedName>
</protein>
<dbReference type="RefSeq" id="XP_060277855.1">
    <property type="nucleotide sequence ID" value="XM_060432263.1"/>
</dbReference>
<sequence length="300" mass="33134">MPNVEWLPAKEAPPSAFHPPTRRSGNRLLHAAHKNPKNITRYAVLGEIDGTPVEALPDTGASECFISASMVQKLGLSQAPGTEKTVTVANGTQTLSPGCVHVKWKFAKERKTHPVKCWILPGCAYDVILGSGFLKATQTLTKWVNRIKRTVVSLPRDTGSDVMLVSLKYARALGLSIDDSASHKLELELGDESTAYTCGLVHDVQWNVGDRATRCDFYVLEDLNVDVVLSSEYVFDLDIYSECSGYLFDVDAGQDLLELCHIRLISRYGGRLNKLEEQFFEDLEEEGPGIHSLDLIAGER</sequence>
<keyword evidence="3" id="KW-1185">Reference proteome</keyword>
<dbReference type="SUPFAM" id="SSF50630">
    <property type="entry name" value="Acid proteases"/>
    <property type="match status" value="1"/>
</dbReference>
<feature type="region of interest" description="Disordered" evidence="1">
    <location>
        <begin position="1"/>
        <end position="24"/>
    </location>
</feature>
<evidence type="ECO:0000256" key="1">
    <source>
        <dbReference type="SAM" id="MobiDB-lite"/>
    </source>
</evidence>
<dbReference type="CDD" id="cd00303">
    <property type="entry name" value="retropepsin_like"/>
    <property type="match status" value="2"/>
</dbReference>
<dbReference type="Proteomes" id="UP001244011">
    <property type="component" value="Unassembled WGS sequence"/>
</dbReference>
<evidence type="ECO:0000313" key="2">
    <source>
        <dbReference type="EMBL" id="KAK1761642.1"/>
    </source>
</evidence>
<proteinExistence type="predicted"/>
<gene>
    <name evidence="2" type="ORF">QBC33DRAFT_605037</name>
</gene>
<organism evidence="2 3">
    <name type="scientific">Phialemonium atrogriseum</name>
    <dbReference type="NCBI Taxonomy" id="1093897"/>
    <lineage>
        <taxon>Eukaryota</taxon>
        <taxon>Fungi</taxon>
        <taxon>Dikarya</taxon>
        <taxon>Ascomycota</taxon>
        <taxon>Pezizomycotina</taxon>
        <taxon>Sordariomycetes</taxon>
        <taxon>Sordariomycetidae</taxon>
        <taxon>Cephalothecales</taxon>
        <taxon>Cephalothecaceae</taxon>
        <taxon>Phialemonium</taxon>
    </lineage>
</organism>
<evidence type="ECO:0000313" key="3">
    <source>
        <dbReference type="Proteomes" id="UP001244011"/>
    </source>
</evidence>
<dbReference type="AlphaFoldDB" id="A0AAJ0BPE3"/>
<dbReference type="InterPro" id="IPR021109">
    <property type="entry name" value="Peptidase_aspartic_dom_sf"/>
</dbReference>
<dbReference type="GeneID" id="85315450"/>
<dbReference type="Gene3D" id="2.40.70.10">
    <property type="entry name" value="Acid Proteases"/>
    <property type="match status" value="2"/>
</dbReference>